<dbReference type="OrthoDB" id="3942927at2759"/>
<name>A0A074WM57_9PEZI</name>
<sequence length="317" mass="35499">MINHQAKTITSELVLHALGKKLPENYAPEVSKDLLTEAGLESIPAPTGPRSKGDILALGRRLAYYKILRELRMEDCQFVGLAMVARTETAFAKYVGEATWDHVLQWASFFKPMADLIESRALGDWSGRAELAKIFGEDGANVPAVVDWHNYNSSWNTIDDQEQFQHMHPQMDLGPLPQAEVQLERGFEGITDENAACSLWPRWDDNELVVCASVPIKAPSFVGILPGTMMFDIDREPASGMYHGPEPGLFMDPSNRVGLLSHIQRTRDYAEGNVISAWEPYADEDVPDQICMHLVVFAYRPVEPAQPLVLWEHLAVE</sequence>
<evidence type="ECO:0000313" key="1">
    <source>
        <dbReference type="EMBL" id="KEQ74185.1"/>
    </source>
</evidence>
<gene>
    <name evidence="1" type="ORF">M436DRAFT_43677</name>
</gene>
<dbReference type="STRING" id="1043004.A0A074WM57"/>
<accession>A0A074WM57</accession>
<organism evidence="1 2">
    <name type="scientific">Aureobasidium namibiae CBS 147.97</name>
    <dbReference type="NCBI Taxonomy" id="1043004"/>
    <lineage>
        <taxon>Eukaryota</taxon>
        <taxon>Fungi</taxon>
        <taxon>Dikarya</taxon>
        <taxon>Ascomycota</taxon>
        <taxon>Pezizomycotina</taxon>
        <taxon>Dothideomycetes</taxon>
        <taxon>Dothideomycetidae</taxon>
        <taxon>Dothideales</taxon>
        <taxon>Saccotheciaceae</taxon>
        <taxon>Aureobasidium</taxon>
    </lineage>
</organism>
<keyword evidence="2" id="KW-1185">Reference proteome</keyword>
<dbReference type="Proteomes" id="UP000027730">
    <property type="component" value="Unassembled WGS sequence"/>
</dbReference>
<dbReference type="RefSeq" id="XP_013428440.1">
    <property type="nucleotide sequence ID" value="XM_013572986.1"/>
</dbReference>
<evidence type="ECO:0000313" key="2">
    <source>
        <dbReference type="Proteomes" id="UP000027730"/>
    </source>
</evidence>
<dbReference type="GeneID" id="25409990"/>
<dbReference type="HOGENOM" id="CLU_877113_0_0_1"/>
<protein>
    <submittedName>
        <fullName evidence="1">Uncharacterized protein</fullName>
    </submittedName>
</protein>
<proteinExistence type="predicted"/>
<reference evidence="1 2" key="1">
    <citation type="journal article" date="2014" name="BMC Genomics">
        <title>Genome sequencing of four Aureobasidium pullulans varieties: biotechnological potential, stress tolerance, and description of new species.</title>
        <authorList>
            <person name="Gostin Ar C."/>
            <person name="Ohm R.A."/>
            <person name="Kogej T."/>
            <person name="Sonjak S."/>
            <person name="Turk M."/>
            <person name="Zajc J."/>
            <person name="Zalar P."/>
            <person name="Grube M."/>
            <person name="Sun H."/>
            <person name="Han J."/>
            <person name="Sharma A."/>
            <person name="Chiniquy J."/>
            <person name="Ngan C.Y."/>
            <person name="Lipzen A."/>
            <person name="Barry K."/>
            <person name="Grigoriev I.V."/>
            <person name="Gunde-Cimerman N."/>
        </authorList>
    </citation>
    <scope>NUCLEOTIDE SEQUENCE [LARGE SCALE GENOMIC DNA]</scope>
    <source>
        <strain evidence="1 2">CBS 147.97</strain>
    </source>
</reference>
<dbReference type="AlphaFoldDB" id="A0A074WM57"/>
<dbReference type="EMBL" id="KL584707">
    <property type="protein sequence ID" value="KEQ74185.1"/>
    <property type="molecule type" value="Genomic_DNA"/>
</dbReference>